<feature type="transmembrane region" description="Helical" evidence="1">
    <location>
        <begin position="81"/>
        <end position="101"/>
    </location>
</feature>
<accession>A0A3A1NIL0</accession>
<evidence type="ECO:0008006" key="4">
    <source>
        <dbReference type="Google" id="ProtNLM"/>
    </source>
</evidence>
<sequence>MGLVLVVLLYLGVISLPRNLYYDIINFDANPRIYDARLILEEYVKSGRLWFGNGLGSLSRLSDIYPWRTYTDAHNVFPLQILNDTGIVGLALLSFVIFLLYRKLKTGIMKLMYIEFVVLLMFHNIFPYFQLFWFLIVLIFTIDRKNAETSR</sequence>
<evidence type="ECO:0000256" key="1">
    <source>
        <dbReference type="SAM" id="Phobius"/>
    </source>
</evidence>
<gene>
    <name evidence="2" type="ORF">D2V05_09650</name>
</gene>
<dbReference type="Proteomes" id="UP000266691">
    <property type="component" value="Unassembled WGS sequence"/>
</dbReference>
<evidence type="ECO:0000313" key="2">
    <source>
        <dbReference type="EMBL" id="RIV44608.1"/>
    </source>
</evidence>
<protein>
    <recommendedName>
        <fullName evidence="4">O-antigen ligase domain-containing protein</fullName>
    </recommendedName>
</protein>
<keyword evidence="1" id="KW-1133">Transmembrane helix</keyword>
<comment type="caution">
    <text evidence="2">The sequence shown here is derived from an EMBL/GenBank/DDBJ whole genome shotgun (WGS) entry which is preliminary data.</text>
</comment>
<proteinExistence type="predicted"/>
<dbReference type="AlphaFoldDB" id="A0A3A1NIL0"/>
<evidence type="ECO:0000313" key="3">
    <source>
        <dbReference type="Proteomes" id="UP000266691"/>
    </source>
</evidence>
<reference evidence="2 3" key="1">
    <citation type="submission" date="2018-08" db="EMBL/GenBank/DDBJ databases">
        <title>Proposal of Muricauda 72 sp.nov. and Muricauda NH166 sp.nov., isolated from seawater.</title>
        <authorList>
            <person name="Cheng H."/>
            <person name="Wu Y.-H."/>
            <person name="Guo L.-L."/>
            <person name="Xu X.-W."/>
        </authorList>
    </citation>
    <scope>NUCLEOTIDE SEQUENCE [LARGE SCALE GENOMIC DNA]</scope>
    <source>
        <strain evidence="2 3">72</strain>
    </source>
</reference>
<name>A0A3A1NIL0_9FLAO</name>
<dbReference type="EMBL" id="QXFI01000025">
    <property type="protein sequence ID" value="RIV44608.1"/>
    <property type="molecule type" value="Genomic_DNA"/>
</dbReference>
<keyword evidence="1" id="KW-0812">Transmembrane</keyword>
<organism evidence="2 3">
    <name type="scientific">Flagellimonas pelagia</name>
    <dbReference type="NCBI Taxonomy" id="2306998"/>
    <lineage>
        <taxon>Bacteria</taxon>
        <taxon>Pseudomonadati</taxon>
        <taxon>Bacteroidota</taxon>
        <taxon>Flavobacteriia</taxon>
        <taxon>Flavobacteriales</taxon>
        <taxon>Flavobacteriaceae</taxon>
        <taxon>Flagellimonas</taxon>
    </lineage>
</organism>
<keyword evidence="1" id="KW-0472">Membrane</keyword>
<feature type="transmembrane region" description="Helical" evidence="1">
    <location>
        <begin position="113"/>
        <end position="142"/>
    </location>
</feature>